<feature type="domain" description="Plastocyanin-like" evidence="3">
    <location>
        <begin position="134"/>
        <end position="249"/>
    </location>
</feature>
<proteinExistence type="predicted"/>
<comment type="cofactor">
    <cofactor evidence="1">
        <name>Cu cation</name>
        <dbReference type="ChEBI" id="CHEBI:23378"/>
    </cofactor>
    <text evidence="1">Binds 1 copper ion per subunit.</text>
</comment>
<keyword evidence="2" id="KW-0472">Membrane</keyword>
<dbReference type="CDD" id="cd04231">
    <property type="entry name" value="Rusticyanin"/>
    <property type="match status" value="1"/>
</dbReference>
<reference evidence="4 5" key="1">
    <citation type="journal article" date="2010" name="Proc. Natl. Acad. Sci. U.S.A.">
        <title>Enigmatic, ultrasmall, uncultivated Archaea.</title>
        <authorList>
            <person name="Baker B.J."/>
            <person name="Comolli L.R."/>
            <person name="Dick G.J."/>
            <person name="Hauser L.J."/>
            <person name="Hyatt D."/>
            <person name="Dill B.D."/>
            <person name="Land M.L."/>
            <person name="Verberkmoes N.C."/>
            <person name="Hettich R.L."/>
            <person name="Banfield J.F."/>
        </authorList>
    </citation>
    <scope>NUCLEOTIDE SEQUENCE [LARGE SCALE GENOMIC DNA]</scope>
</reference>
<feature type="binding site" evidence="1">
    <location>
        <position position="238"/>
    </location>
    <ligand>
        <name>Cu cation</name>
        <dbReference type="ChEBI" id="CHEBI:23378"/>
    </ligand>
</feature>
<dbReference type="SUPFAM" id="SSF49503">
    <property type="entry name" value="Cupredoxins"/>
    <property type="match status" value="1"/>
</dbReference>
<name>D2EGL6_PARA4</name>
<dbReference type="InterPro" id="IPR011707">
    <property type="entry name" value="Cu-oxidase-like_N"/>
</dbReference>
<evidence type="ECO:0000256" key="1">
    <source>
        <dbReference type="PIRSR" id="PIRSR601243-1"/>
    </source>
</evidence>
<organism evidence="4 5">
    <name type="scientific">Candidatus Parvarchaeum acidiphilum ARMAN-4</name>
    <dbReference type="NCBI Taxonomy" id="662760"/>
    <lineage>
        <taxon>Archaea</taxon>
        <taxon>Candidatus Parvarchaeota</taxon>
        <taxon>Candidatus Parvarchaeum</taxon>
    </lineage>
</organism>
<evidence type="ECO:0000313" key="4">
    <source>
        <dbReference type="EMBL" id="EEZ92491.1"/>
    </source>
</evidence>
<keyword evidence="2" id="KW-1133">Transmembrane helix</keyword>
<feature type="binding site" evidence="1">
    <location>
        <position position="175"/>
    </location>
    <ligand>
        <name>Cu cation</name>
        <dbReference type="ChEBI" id="CHEBI:23378"/>
    </ligand>
</feature>
<feature type="binding site" evidence="1">
    <location>
        <position position="233"/>
    </location>
    <ligand>
        <name>Cu cation</name>
        <dbReference type="ChEBI" id="CHEBI:23378"/>
    </ligand>
</feature>
<keyword evidence="1" id="KW-0479">Metal-binding</keyword>
<evidence type="ECO:0000313" key="5">
    <source>
        <dbReference type="Proteomes" id="UP000009375"/>
    </source>
</evidence>
<dbReference type="Pfam" id="PF07732">
    <property type="entry name" value="Cu-oxidase_3"/>
    <property type="match status" value="1"/>
</dbReference>
<dbReference type="GO" id="GO:0005507">
    <property type="term" value="F:copper ion binding"/>
    <property type="evidence" value="ECO:0007669"/>
    <property type="project" value="InterPro"/>
</dbReference>
<dbReference type="InterPro" id="IPR008972">
    <property type="entry name" value="Cupredoxin"/>
</dbReference>
<keyword evidence="2" id="KW-0812">Transmembrane</keyword>
<feature type="binding site" evidence="1">
    <location>
        <position position="243"/>
    </location>
    <ligand>
        <name>Cu cation</name>
        <dbReference type="ChEBI" id="CHEBI:23378"/>
    </ligand>
</feature>
<keyword evidence="1" id="KW-0186">Copper</keyword>
<dbReference type="GO" id="GO:0009055">
    <property type="term" value="F:electron transfer activity"/>
    <property type="evidence" value="ECO:0007669"/>
    <property type="project" value="InterPro"/>
</dbReference>
<evidence type="ECO:0000259" key="3">
    <source>
        <dbReference type="Pfam" id="PF07732"/>
    </source>
</evidence>
<gene>
    <name evidence="4" type="ORF">BJBARM4_0915</name>
</gene>
<accession>D2EGL6</accession>
<dbReference type="Proteomes" id="UP000009375">
    <property type="component" value="Unassembled WGS sequence"/>
</dbReference>
<dbReference type="Gene3D" id="2.60.40.420">
    <property type="entry name" value="Cupredoxins - blue copper proteins"/>
    <property type="match status" value="1"/>
</dbReference>
<protein>
    <submittedName>
        <fullName evidence="4">Blue (Type 1) copper domain protein</fullName>
    </submittedName>
</protein>
<dbReference type="InterPro" id="IPR001243">
    <property type="entry name" value="Rusticyanin"/>
</dbReference>
<evidence type="ECO:0000256" key="2">
    <source>
        <dbReference type="SAM" id="Phobius"/>
    </source>
</evidence>
<dbReference type="AlphaFoldDB" id="D2EGL6"/>
<sequence>MQKRIRSRTRAGNQNTLIYILIIVAALLAVIAIEFAISLAGNSGYGSIFADMMGGNGGMVDGFGTTGIASMMVEIMGQAGTPVAVLTAIQGMKTTPPYAVVFPKNDSIAFESKNVSIVVLAMGVDRAVDLTNSTPSAYITSDTFVIDGLIAPTLVLQKGSTVHITFVNLDSSEYHNVIITSTGPPYQYMPMSAMGGLVSMMPFVQHADYQQGQAYEYSYNASLNSDGTFWYLCIYPGHAQMGMYGKIIVT</sequence>
<feature type="transmembrane region" description="Helical" evidence="2">
    <location>
        <begin position="16"/>
        <end position="37"/>
    </location>
</feature>
<dbReference type="EMBL" id="GG730076">
    <property type="protein sequence ID" value="EEZ92491.1"/>
    <property type="molecule type" value="Genomic_DNA"/>
</dbReference>